<dbReference type="Proteomes" id="UP001140453">
    <property type="component" value="Unassembled WGS sequence"/>
</dbReference>
<evidence type="ECO:0000256" key="1">
    <source>
        <dbReference type="SAM" id="MobiDB-lite"/>
    </source>
</evidence>
<feature type="compositionally biased region" description="Polar residues" evidence="1">
    <location>
        <begin position="618"/>
        <end position="639"/>
    </location>
</feature>
<feature type="compositionally biased region" description="Pro residues" evidence="1">
    <location>
        <begin position="107"/>
        <end position="116"/>
    </location>
</feature>
<feature type="compositionally biased region" description="Polar residues" evidence="1">
    <location>
        <begin position="85"/>
        <end position="95"/>
    </location>
</feature>
<evidence type="ECO:0000313" key="3">
    <source>
        <dbReference type="Proteomes" id="UP001140453"/>
    </source>
</evidence>
<feature type="region of interest" description="Disordered" evidence="1">
    <location>
        <begin position="58"/>
        <end position="146"/>
    </location>
</feature>
<sequence>MDDPWGSPWATNDSNPSLEPPPRTSTTLELPGRLLTRNRSSSSISPWAVEEDAFNEWAPSDTGLALPPTAVANGPAWSGWGGDNGLNSSQTQLSVRTREGSLGQPSPSWPPAPSPGLHPSKTVSRRSSSRSLSRQPTPDPWAAEASEHRLSLPAAVHIAAEQAAFSTLDSHEELEESDLRESDEDGAHSAAAVDNEQVEDKPHNSEAEIEVESNSKFEDEPVVPAGTEDPGNNEDDHTGSPSLSRHSSVSNGSHQEERPDSPITSMDEDTKDRPQGSRRSSTKVQDMVELFDGMAKRKDSGTLLVPDPNGARRRSSARSVCSIRSAGTDAVSEFGDFEDAEAEGFESAVPSRQPSVSGSRPTSRASRLRSASKVSLRNAAAATSAIEAPSPIPEEPSKFEEFRAKFGLVTFTPDIESVDKLFDLAKLDKEQPPFKDYSLDTVEGIINDSFTAVSERKVWYRISRPGTMRKHDMGDDDNYRRVTWAGSKVKEDATKIVRRWMQEDTYYAGRPKAGNGPKIRGGGFDWDSNNSKVEALSFDEIFGKRKSVQTPKLGTAQAPRPLSLQAPAHSRNSSTGVKSLPPRSPLSIPAPPIAPAFGWSSGGSGASTPVSVRPPSLLRQSIEVNSTRSETSRRPSVQDSEGRSSLQLPPPPERPPSESSRTMTNPQPFKEHYDDDDKDDDDEWGEMVASPATDIRPASSFFEGSLNGSLASLAVISQAPAAPKMDDTSTTLNTAPSTLELNTELAPERRSSAPSATGEVDVWDFSAFDNTTNMPAIPPTTTSKPEFDFDTPLQSPTLSIPSRTSSPASIHTSKPPTPNIPQSRAGSPAFELPRAPTPPTISRPQHSAKSSLSLVRPSPLHHVSTPDLSSPDPVLPMNAPAKTVSFAEEVVDEGLVRQVVSGLPDLSYMLR</sequence>
<name>A0A9W8YNA7_9PEZI</name>
<feature type="compositionally biased region" description="Acidic residues" evidence="1">
    <location>
        <begin position="676"/>
        <end position="685"/>
    </location>
</feature>
<organism evidence="2 3">
    <name type="scientific">Gnomoniopsis smithogilvyi</name>
    <dbReference type="NCBI Taxonomy" id="1191159"/>
    <lineage>
        <taxon>Eukaryota</taxon>
        <taxon>Fungi</taxon>
        <taxon>Dikarya</taxon>
        <taxon>Ascomycota</taxon>
        <taxon>Pezizomycotina</taxon>
        <taxon>Sordariomycetes</taxon>
        <taxon>Sordariomycetidae</taxon>
        <taxon>Diaporthales</taxon>
        <taxon>Gnomoniaceae</taxon>
        <taxon>Gnomoniopsis</taxon>
    </lineage>
</organism>
<protein>
    <submittedName>
        <fullName evidence="2">Uncharacterized protein</fullName>
    </submittedName>
</protein>
<proteinExistence type="predicted"/>
<gene>
    <name evidence="2" type="ORF">N0V93_006484</name>
</gene>
<feature type="compositionally biased region" description="Acidic residues" evidence="1">
    <location>
        <begin position="172"/>
        <end position="184"/>
    </location>
</feature>
<reference evidence="2" key="1">
    <citation type="submission" date="2022-10" db="EMBL/GenBank/DDBJ databases">
        <title>Tapping the CABI collections for fungal endophytes: first genome assemblies for Collariella, Neodidymelliopsis, Ascochyta clinopodiicola, Didymella pomorum, Didymosphaeria variabile, Neocosmospora piperis and Neocucurbitaria cava.</title>
        <authorList>
            <person name="Hill R."/>
        </authorList>
    </citation>
    <scope>NUCLEOTIDE SEQUENCE</scope>
    <source>
        <strain evidence="2">IMI 355082</strain>
    </source>
</reference>
<dbReference type="AlphaFoldDB" id="A0A9W8YNA7"/>
<feature type="region of interest" description="Disordered" evidence="1">
    <location>
        <begin position="1"/>
        <end position="46"/>
    </location>
</feature>
<feature type="compositionally biased region" description="Polar residues" evidence="1">
    <location>
        <begin position="842"/>
        <end position="853"/>
    </location>
</feature>
<accession>A0A9W8YNA7</accession>
<feature type="compositionally biased region" description="Polar residues" evidence="1">
    <location>
        <begin position="350"/>
        <end position="365"/>
    </location>
</feature>
<feature type="compositionally biased region" description="Pro residues" evidence="1">
    <location>
        <begin position="582"/>
        <end position="594"/>
    </location>
</feature>
<feature type="compositionally biased region" description="Polar residues" evidence="1">
    <location>
        <begin position="239"/>
        <end position="253"/>
    </location>
</feature>
<feature type="region of interest" description="Disordered" evidence="1">
    <location>
        <begin position="163"/>
        <end position="325"/>
    </location>
</feature>
<feature type="region of interest" description="Disordered" evidence="1">
    <location>
        <begin position="341"/>
        <end position="372"/>
    </location>
</feature>
<feature type="compositionally biased region" description="Polar residues" evidence="1">
    <location>
        <begin position="792"/>
        <end position="825"/>
    </location>
</feature>
<feature type="compositionally biased region" description="Polar residues" evidence="1">
    <location>
        <begin position="773"/>
        <end position="784"/>
    </location>
</feature>
<feature type="region of interest" description="Disordered" evidence="1">
    <location>
        <begin position="773"/>
        <end position="876"/>
    </location>
</feature>
<dbReference type="OrthoDB" id="3941134at2759"/>
<keyword evidence="3" id="KW-1185">Reference proteome</keyword>
<feature type="region of interest" description="Disordered" evidence="1">
    <location>
        <begin position="549"/>
        <end position="698"/>
    </location>
</feature>
<dbReference type="EMBL" id="JAPEVB010000004">
    <property type="protein sequence ID" value="KAJ4389022.1"/>
    <property type="molecule type" value="Genomic_DNA"/>
</dbReference>
<evidence type="ECO:0000313" key="2">
    <source>
        <dbReference type="EMBL" id="KAJ4389022.1"/>
    </source>
</evidence>
<comment type="caution">
    <text evidence="2">The sequence shown here is derived from an EMBL/GenBank/DDBJ whole genome shotgun (WGS) entry which is preliminary data.</text>
</comment>